<keyword evidence="2" id="KW-0808">Transferase</keyword>
<organism evidence="2 3">
    <name type="scientific">Roseovarius phycicola</name>
    <dbReference type="NCBI Taxonomy" id="3080976"/>
    <lineage>
        <taxon>Bacteria</taxon>
        <taxon>Pseudomonadati</taxon>
        <taxon>Pseudomonadota</taxon>
        <taxon>Alphaproteobacteria</taxon>
        <taxon>Rhodobacterales</taxon>
        <taxon>Roseobacteraceae</taxon>
        <taxon>Roseovarius</taxon>
    </lineage>
</organism>
<dbReference type="GO" id="GO:0016740">
    <property type="term" value="F:transferase activity"/>
    <property type="evidence" value="ECO:0007669"/>
    <property type="project" value="UniProtKB-KW"/>
</dbReference>
<reference evidence="2 3" key="1">
    <citation type="submission" date="2023-10" db="EMBL/GenBank/DDBJ databases">
        <title>Roseovarius strain S88 nov., isolated from a marine algae.</title>
        <authorList>
            <person name="Lee M.W."/>
            <person name="Lee J.K."/>
            <person name="Kim J.M."/>
            <person name="Choi D.G."/>
            <person name="Baek J.H."/>
            <person name="Bayburt H."/>
            <person name="Jung J.J."/>
            <person name="Han D.M."/>
            <person name="Jeon C.O."/>
        </authorList>
    </citation>
    <scope>NUCLEOTIDE SEQUENCE [LARGE SCALE GENOMIC DNA]</scope>
    <source>
        <strain evidence="2 3">S88</strain>
    </source>
</reference>
<dbReference type="Pfam" id="PF04230">
    <property type="entry name" value="PS_pyruv_trans"/>
    <property type="match status" value="1"/>
</dbReference>
<dbReference type="Proteomes" id="UP001364156">
    <property type="component" value="Chromosome"/>
</dbReference>
<sequence length="316" mass="35016">MKVFFCKVDGGNFGDDMNEWFWDDLFPGHSEIAPDTTLFGIGSILWRQNFVDNGKVIVMGSGSGYGVVPSELPKGTEIGFVRGPRTAQLLGLSPEHAITDPAAMVSTFDRFQDFNTSGEIVFIPHVGTAKLPLNWERVAARAGVAYVSPADDSEHVILKLARAKLVLAESLHGAIIADAFRVPFVPVCISPTFNTHKWQDWAESLDMDIEFEEFLAGLKQTRKRLVQIKKTLLGVKPSAPRDEASGTRVAQVVTQEEKAQGRKWIARLAPAIEVMLVRDLRRAAMFPGFLSGDKILRTRQEQITARVNEIRDRLAA</sequence>
<dbReference type="RefSeq" id="WP_338550893.1">
    <property type="nucleotide sequence ID" value="NZ_CP146069.1"/>
</dbReference>
<protein>
    <submittedName>
        <fullName evidence="2">Polysaccharide pyruvyl transferase family protein</fullName>
    </submittedName>
</protein>
<evidence type="ECO:0000259" key="1">
    <source>
        <dbReference type="Pfam" id="PF04230"/>
    </source>
</evidence>
<evidence type="ECO:0000313" key="2">
    <source>
        <dbReference type="EMBL" id="WWR48069.1"/>
    </source>
</evidence>
<proteinExistence type="predicted"/>
<dbReference type="InterPro" id="IPR007345">
    <property type="entry name" value="Polysacch_pyruvyl_Trfase"/>
</dbReference>
<feature type="domain" description="Polysaccharide pyruvyl transferase" evidence="1">
    <location>
        <begin position="138"/>
        <end position="187"/>
    </location>
</feature>
<dbReference type="EMBL" id="CP146069">
    <property type="protein sequence ID" value="WWR48069.1"/>
    <property type="molecule type" value="Genomic_DNA"/>
</dbReference>
<evidence type="ECO:0000313" key="3">
    <source>
        <dbReference type="Proteomes" id="UP001364156"/>
    </source>
</evidence>
<name>A0ABZ2HJ29_9RHOB</name>
<keyword evidence="3" id="KW-1185">Reference proteome</keyword>
<accession>A0ABZ2HJ29</accession>
<gene>
    <name evidence="2" type="ORF">RZ517_07845</name>
</gene>